<keyword evidence="6" id="KW-1185">Reference proteome</keyword>
<proteinExistence type="inferred from homology"/>
<evidence type="ECO:0000256" key="2">
    <source>
        <dbReference type="ARBA" id="ARBA00023157"/>
    </source>
</evidence>
<dbReference type="InterPro" id="IPR003057">
    <property type="entry name" value="Invtbrt_color"/>
</dbReference>
<accession>A0ABN8LBB2</accession>
<protein>
    <recommendedName>
        <fullName evidence="4">Lipocalin/cytosolic fatty-acid binding domain-containing protein</fullName>
    </recommendedName>
</protein>
<evidence type="ECO:0000313" key="6">
    <source>
        <dbReference type="Proteomes" id="UP001153292"/>
    </source>
</evidence>
<feature type="domain" description="Lipocalin/cytosolic fatty-acid binding" evidence="4">
    <location>
        <begin position="47"/>
        <end position="189"/>
    </location>
</feature>
<name>A0ABN8LBB2_CHISP</name>
<dbReference type="PRINTS" id="PR01273">
    <property type="entry name" value="INVTBRTCOLOR"/>
</dbReference>
<organism evidence="5 6">
    <name type="scientific">Chilo suppressalis</name>
    <name type="common">Asiatic rice borer moth</name>
    <dbReference type="NCBI Taxonomy" id="168631"/>
    <lineage>
        <taxon>Eukaryota</taxon>
        <taxon>Metazoa</taxon>
        <taxon>Ecdysozoa</taxon>
        <taxon>Arthropoda</taxon>
        <taxon>Hexapoda</taxon>
        <taxon>Insecta</taxon>
        <taxon>Pterygota</taxon>
        <taxon>Neoptera</taxon>
        <taxon>Endopterygota</taxon>
        <taxon>Lepidoptera</taxon>
        <taxon>Glossata</taxon>
        <taxon>Ditrysia</taxon>
        <taxon>Pyraloidea</taxon>
        <taxon>Crambidae</taxon>
        <taxon>Crambinae</taxon>
        <taxon>Chilo</taxon>
    </lineage>
</organism>
<dbReference type="Proteomes" id="UP001153292">
    <property type="component" value="Chromosome 4"/>
</dbReference>
<keyword evidence="3" id="KW-0732">Signal</keyword>
<evidence type="ECO:0000259" key="4">
    <source>
        <dbReference type="Pfam" id="PF00061"/>
    </source>
</evidence>
<dbReference type="EMBL" id="OU963897">
    <property type="protein sequence ID" value="CAH2989682.1"/>
    <property type="molecule type" value="Genomic_DNA"/>
</dbReference>
<feature type="chain" id="PRO_5045015459" description="Lipocalin/cytosolic fatty-acid binding domain-containing protein" evidence="3">
    <location>
        <begin position="24"/>
        <end position="196"/>
    </location>
</feature>
<dbReference type="Gene3D" id="2.40.128.20">
    <property type="match status" value="1"/>
</dbReference>
<dbReference type="CDD" id="cd19437">
    <property type="entry name" value="lipocalin_apoD-like"/>
    <property type="match status" value="1"/>
</dbReference>
<keyword evidence="2" id="KW-1015">Disulfide bond</keyword>
<evidence type="ECO:0000256" key="1">
    <source>
        <dbReference type="ARBA" id="ARBA00006889"/>
    </source>
</evidence>
<dbReference type="Pfam" id="PF00061">
    <property type="entry name" value="Lipocalin"/>
    <property type="match status" value="1"/>
</dbReference>
<evidence type="ECO:0000256" key="3">
    <source>
        <dbReference type="PIRNR" id="PIRNR036893"/>
    </source>
</evidence>
<dbReference type="PIRSF" id="PIRSF036893">
    <property type="entry name" value="Lipocalin_ApoD"/>
    <property type="match status" value="1"/>
</dbReference>
<dbReference type="InterPro" id="IPR012674">
    <property type="entry name" value="Calycin"/>
</dbReference>
<reference evidence="5" key="1">
    <citation type="submission" date="2021-12" db="EMBL/GenBank/DDBJ databases">
        <authorList>
            <person name="King R."/>
        </authorList>
    </citation>
    <scope>NUCLEOTIDE SEQUENCE</scope>
</reference>
<dbReference type="PANTHER" id="PTHR10612:SF34">
    <property type="entry name" value="APOLIPOPROTEIN D"/>
    <property type="match status" value="1"/>
</dbReference>
<feature type="signal peptide" evidence="3">
    <location>
        <begin position="1"/>
        <end position="23"/>
    </location>
</feature>
<dbReference type="InterPro" id="IPR022271">
    <property type="entry name" value="Lipocalin_ApoD"/>
</dbReference>
<dbReference type="PANTHER" id="PTHR10612">
    <property type="entry name" value="APOLIPOPROTEIN D"/>
    <property type="match status" value="1"/>
</dbReference>
<comment type="similarity">
    <text evidence="1 3">Belongs to the calycin superfamily. Lipocalin family.</text>
</comment>
<dbReference type="InterPro" id="IPR000566">
    <property type="entry name" value="Lipocln_cytosolic_FA-bd_dom"/>
</dbReference>
<evidence type="ECO:0000313" key="5">
    <source>
        <dbReference type="EMBL" id="CAH2989682.1"/>
    </source>
</evidence>
<gene>
    <name evidence="5" type="ORF">CHILSU_LOCUS9003</name>
</gene>
<sequence length="196" mass="21622">MSLLQDIVVFLCGFVVPLRLVAAQVPLPGGCPKVQVVNDFQAPRYLGKWYEAEKYFFVFELGGKCVTATYTDLGNGTIGVYNSNFNTITNSQSDIQGTATLADPSVAKLEVRFPSVPGNFGAPYWVVDTDYTGYALVWSCNDFGFIHTVTSWILTREQHPSANVLNKAYAAASKNQINKKFFMKTDQNDCPVRGPP</sequence>
<dbReference type="SUPFAM" id="SSF50814">
    <property type="entry name" value="Lipocalins"/>
    <property type="match status" value="1"/>
</dbReference>